<keyword evidence="2" id="KW-1185">Reference proteome</keyword>
<organism evidence="1 2">
    <name type="scientific">Dryococelus australis</name>
    <dbReference type="NCBI Taxonomy" id="614101"/>
    <lineage>
        <taxon>Eukaryota</taxon>
        <taxon>Metazoa</taxon>
        <taxon>Ecdysozoa</taxon>
        <taxon>Arthropoda</taxon>
        <taxon>Hexapoda</taxon>
        <taxon>Insecta</taxon>
        <taxon>Pterygota</taxon>
        <taxon>Neoptera</taxon>
        <taxon>Polyneoptera</taxon>
        <taxon>Phasmatodea</taxon>
        <taxon>Verophasmatodea</taxon>
        <taxon>Anareolatae</taxon>
        <taxon>Phasmatidae</taxon>
        <taxon>Eurycanthinae</taxon>
        <taxon>Dryococelus</taxon>
    </lineage>
</organism>
<sequence>MLHPEHPPTHFVTVPITPRRCPLPAGHCPFTHVSFYPTRSRRCSSTPLARHDHSTCRSLNMCGTLWDDVCCGLQYQQQTTTSCNNKWSWRGTLLPQDDIRRLHDCRTASSLKAVTQDTHTVVQDTLIEVEVFTFLFTIYVHFRAEERCLGVPGVMHTAKEGTSSWLQGFETLCFGALNRVSAEREPFTGLNSSPTRAWSLMAVLPNGENEILALARMTELQPPQPAAAVSSQCPTRSSEFRASKHVCVAATNDPPSQQPNSLSKRDPIADTSSYSVEERLVGSVWTHERPHTGKSIEDVRGGFTRRFHKAVPPKRKILYWEHKLSLTGSVKDKQKPGRPTSQQDTCAAVEASLLRSPKKSLMVFRQSTCIHVVYSSAACGNRAGRCRWSVGFLGDFPFAPPFHSGAAPYSLLSPSPALKTSLLRATQITSLTIPPPEVKLTFLLSSSRYSCVGQVKPFFISALSPLFSATADFPILVDPSLGQSRRSLIPDRASGRKTTGPVARANPSGAAAVQWLERTQVGPQRFSG</sequence>
<protein>
    <submittedName>
        <fullName evidence="1">Uncharacterized protein</fullName>
    </submittedName>
</protein>
<evidence type="ECO:0000313" key="2">
    <source>
        <dbReference type="Proteomes" id="UP001159363"/>
    </source>
</evidence>
<gene>
    <name evidence="1" type="ORF">PR048_023356</name>
</gene>
<accession>A0ABQ9GTU9</accession>
<proteinExistence type="predicted"/>
<comment type="caution">
    <text evidence="1">The sequence shown here is derived from an EMBL/GenBank/DDBJ whole genome shotgun (WGS) entry which is preliminary data.</text>
</comment>
<evidence type="ECO:0000313" key="1">
    <source>
        <dbReference type="EMBL" id="KAJ8875461.1"/>
    </source>
</evidence>
<name>A0ABQ9GTU9_9NEOP</name>
<dbReference type="EMBL" id="JARBHB010000009">
    <property type="protein sequence ID" value="KAJ8875461.1"/>
    <property type="molecule type" value="Genomic_DNA"/>
</dbReference>
<dbReference type="Proteomes" id="UP001159363">
    <property type="component" value="Chromosome 8"/>
</dbReference>
<reference evidence="1 2" key="1">
    <citation type="submission" date="2023-02" db="EMBL/GenBank/DDBJ databases">
        <title>LHISI_Scaffold_Assembly.</title>
        <authorList>
            <person name="Stuart O.P."/>
            <person name="Cleave R."/>
            <person name="Magrath M.J.L."/>
            <person name="Mikheyev A.S."/>
        </authorList>
    </citation>
    <scope>NUCLEOTIDE SEQUENCE [LARGE SCALE GENOMIC DNA]</scope>
    <source>
        <strain evidence="1">Daus_M_001</strain>
        <tissue evidence="1">Leg muscle</tissue>
    </source>
</reference>